<sequence>MECIAEDSETDSCFEVIESWIKSCERDHPDCAQQMTRLLPTRVIDVGKDGKNPRLYESHGEIACYITLSHCWGGKQIITTTKATLEDRKQGITWSSLSKTFQDAVRITQKLGFRYLWVDSLCIVQNDHLDWERESAQMASIYQNSFLTIAATHSADGDGGCFSKRPRSSTDSREIYKGKGVVPAGVIVRRRLPDHRMSVYFDGISSKSPLHSRAWCFQERLLASRTIQYAEDELVWECKTKTWCECMDLDTWHFNTKSFKRHYLESLAAGLEIMGEEWSKIVNLYTARQLSFESDRLPALSGIAKHFQSYGMGSYLAGLWKPLLPRQLLWQVRNCRSARRPLVYRAPSWSWASVEGTDISYAFGGDTSRIPLTTPNVCILDAQCTAKGADPTGQVSDAFLKVSGPLVAASAFVHSNELVDGRAKSYAIERGDQRYVFQPDFPFFEETKSGLPQAPVYCLQISTANYGFQPPMPYGYSESHSLVLARSLRVPDAYERVGFLAQSNLEEAAQLYRDAEDTVLTIV</sequence>
<comment type="caution">
    <text evidence="2">The sequence shown here is derived from an EMBL/GenBank/DDBJ whole genome shotgun (WGS) entry which is preliminary data.</text>
</comment>
<evidence type="ECO:0000313" key="3">
    <source>
        <dbReference type="Proteomes" id="UP000750711"/>
    </source>
</evidence>
<accession>A0A9P8LBF9</accession>
<dbReference type="AlphaFoldDB" id="A0A9P8LBF9"/>
<name>A0A9P8LBF9_9PEZI</name>
<feature type="domain" description="Heterokaryon incompatibility" evidence="1">
    <location>
        <begin position="65"/>
        <end position="219"/>
    </location>
</feature>
<keyword evidence="3" id="KW-1185">Reference proteome</keyword>
<evidence type="ECO:0000313" key="2">
    <source>
        <dbReference type="EMBL" id="KAH0559295.1"/>
    </source>
</evidence>
<dbReference type="InterPro" id="IPR010730">
    <property type="entry name" value="HET"/>
</dbReference>
<gene>
    <name evidence="2" type="ORF">GP486_004187</name>
</gene>
<evidence type="ECO:0000259" key="1">
    <source>
        <dbReference type="Pfam" id="PF06985"/>
    </source>
</evidence>
<dbReference type="EMBL" id="JAGHQM010000633">
    <property type="protein sequence ID" value="KAH0559295.1"/>
    <property type="molecule type" value="Genomic_DNA"/>
</dbReference>
<reference evidence="2" key="1">
    <citation type="submission" date="2021-03" db="EMBL/GenBank/DDBJ databases">
        <title>Comparative genomics and phylogenomic investigation of the class Geoglossomycetes provide insights into ecological specialization and systematics.</title>
        <authorList>
            <person name="Melie T."/>
            <person name="Pirro S."/>
            <person name="Miller A.N."/>
            <person name="Quandt A."/>
        </authorList>
    </citation>
    <scope>NUCLEOTIDE SEQUENCE</scope>
    <source>
        <strain evidence="2">CAQ_001_2017</strain>
    </source>
</reference>
<dbReference type="Pfam" id="PF06985">
    <property type="entry name" value="HET"/>
    <property type="match status" value="1"/>
</dbReference>
<proteinExistence type="predicted"/>
<protein>
    <recommendedName>
        <fullName evidence="1">Heterokaryon incompatibility domain-containing protein</fullName>
    </recommendedName>
</protein>
<dbReference type="PANTHER" id="PTHR33112">
    <property type="entry name" value="DOMAIN PROTEIN, PUTATIVE-RELATED"/>
    <property type="match status" value="1"/>
</dbReference>
<dbReference type="PANTHER" id="PTHR33112:SF9">
    <property type="entry name" value="HETEROKARYON INCOMPATIBILITY DOMAIN-CONTAINING PROTEIN"/>
    <property type="match status" value="1"/>
</dbReference>
<organism evidence="2 3">
    <name type="scientific">Trichoglossum hirsutum</name>
    <dbReference type="NCBI Taxonomy" id="265104"/>
    <lineage>
        <taxon>Eukaryota</taxon>
        <taxon>Fungi</taxon>
        <taxon>Dikarya</taxon>
        <taxon>Ascomycota</taxon>
        <taxon>Pezizomycotina</taxon>
        <taxon>Geoglossomycetes</taxon>
        <taxon>Geoglossales</taxon>
        <taxon>Geoglossaceae</taxon>
        <taxon>Trichoglossum</taxon>
    </lineage>
</organism>
<dbReference type="Proteomes" id="UP000750711">
    <property type="component" value="Unassembled WGS sequence"/>
</dbReference>